<proteinExistence type="predicted"/>
<evidence type="ECO:0000313" key="2">
    <source>
        <dbReference type="EMBL" id="KAK9096508.1"/>
    </source>
</evidence>
<dbReference type="Proteomes" id="UP001417504">
    <property type="component" value="Unassembled WGS sequence"/>
</dbReference>
<gene>
    <name evidence="2" type="ORF">Sjap_022005</name>
</gene>
<feature type="region of interest" description="Disordered" evidence="1">
    <location>
        <begin position="1"/>
        <end position="27"/>
    </location>
</feature>
<reference evidence="2 3" key="1">
    <citation type="submission" date="2024-01" db="EMBL/GenBank/DDBJ databases">
        <title>Genome assemblies of Stephania.</title>
        <authorList>
            <person name="Yang L."/>
        </authorList>
    </citation>
    <scope>NUCLEOTIDE SEQUENCE [LARGE SCALE GENOMIC DNA]</scope>
    <source>
        <strain evidence="2">QJT</strain>
        <tissue evidence="2">Leaf</tissue>
    </source>
</reference>
<keyword evidence="3" id="KW-1185">Reference proteome</keyword>
<accession>A0AAP0HPH0</accession>
<organism evidence="2 3">
    <name type="scientific">Stephania japonica</name>
    <dbReference type="NCBI Taxonomy" id="461633"/>
    <lineage>
        <taxon>Eukaryota</taxon>
        <taxon>Viridiplantae</taxon>
        <taxon>Streptophyta</taxon>
        <taxon>Embryophyta</taxon>
        <taxon>Tracheophyta</taxon>
        <taxon>Spermatophyta</taxon>
        <taxon>Magnoliopsida</taxon>
        <taxon>Ranunculales</taxon>
        <taxon>Menispermaceae</taxon>
        <taxon>Menispermoideae</taxon>
        <taxon>Cissampelideae</taxon>
        <taxon>Stephania</taxon>
    </lineage>
</organism>
<feature type="compositionally biased region" description="Basic and acidic residues" evidence="1">
    <location>
        <begin position="8"/>
        <end position="17"/>
    </location>
</feature>
<evidence type="ECO:0000256" key="1">
    <source>
        <dbReference type="SAM" id="MobiDB-lite"/>
    </source>
</evidence>
<dbReference type="EMBL" id="JBBNAE010000009">
    <property type="protein sequence ID" value="KAK9096508.1"/>
    <property type="molecule type" value="Genomic_DNA"/>
</dbReference>
<comment type="caution">
    <text evidence="2">The sequence shown here is derived from an EMBL/GenBank/DDBJ whole genome shotgun (WGS) entry which is preliminary data.</text>
</comment>
<protein>
    <submittedName>
        <fullName evidence="2">Uncharacterized protein</fullName>
    </submittedName>
</protein>
<evidence type="ECO:0000313" key="3">
    <source>
        <dbReference type="Proteomes" id="UP001417504"/>
    </source>
</evidence>
<sequence>MNKKAKGKDKMIEEQQKGKGKARSSLRGKMTMSVLQVMIAQAILILKEM</sequence>
<name>A0AAP0HPH0_9MAGN</name>
<dbReference type="AlphaFoldDB" id="A0AAP0HPH0"/>